<proteinExistence type="predicted"/>
<dbReference type="EMBL" id="LR812090">
    <property type="protein sequence ID" value="CAB9492394.1"/>
    <property type="molecule type" value="Genomic_DNA"/>
</dbReference>
<protein>
    <submittedName>
        <fullName evidence="2">Uncharacterized protein</fullName>
    </submittedName>
</protein>
<keyword evidence="1" id="KW-0472">Membrane</keyword>
<sequence>MYLLSNGIESTGKVMQRKPIDKAIFFGVPAFLLALFVLRLNVEDDLKLAMTISSVGLLIGYVSYFRSRGLSKKYSIESLIEKENESVVFHYLHGYDREPLKVNADTIYALNFSHQYLGVILDKNGRGFDFHYPHKEAVIQARLQEVLGEDGFNNVKKNV</sequence>
<reference evidence="2 3" key="1">
    <citation type="submission" date="2020-06" db="EMBL/GenBank/DDBJ databases">
        <authorList>
            <person name="Duchaud E."/>
        </authorList>
    </citation>
    <scope>NUCLEOTIDE SEQUENCE [LARGE SCALE GENOMIC DNA]</scope>
    <source>
        <strain evidence="2">Alteromonas fortis</strain>
    </source>
</reference>
<evidence type="ECO:0000313" key="2">
    <source>
        <dbReference type="EMBL" id="CAB9492394.1"/>
    </source>
</evidence>
<keyword evidence="1" id="KW-1133">Transmembrane helix</keyword>
<dbReference type="AlphaFoldDB" id="A0A6T9XYQ8"/>
<name>A0A6T9XYQ8_ALTMA</name>
<evidence type="ECO:0000313" key="3">
    <source>
        <dbReference type="Proteomes" id="UP000509458"/>
    </source>
</evidence>
<evidence type="ECO:0000256" key="1">
    <source>
        <dbReference type="SAM" id="Phobius"/>
    </source>
</evidence>
<accession>A0A6T9XYQ8</accession>
<feature type="transmembrane region" description="Helical" evidence="1">
    <location>
        <begin position="48"/>
        <end position="65"/>
    </location>
</feature>
<organism evidence="2 3">
    <name type="scientific">Alteromonas macleodii</name>
    <name type="common">Pseudoalteromonas macleodii</name>
    <dbReference type="NCBI Taxonomy" id="28108"/>
    <lineage>
        <taxon>Bacteria</taxon>
        <taxon>Pseudomonadati</taxon>
        <taxon>Pseudomonadota</taxon>
        <taxon>Gammaproteobacteria</taxon>
        <taxon>Alteromonadales</taxon>
        <taxon>Alteromonadaceae</taxon>
        <taxon>Alteromonas/Salinimonas group</taxon>
        <taxon>Alteromonas</taxon>
    </lineage>
</organism>
<dbReference type="Proteomes" id="UP000509458">
    <property type="component" value="Chromosome"/>
</dbReference>
<keyword evidence="1" id="KW-0812">Transmembrane</keyword>
<feature type="transmembrane region" description="Helical" evidence="1">
    <location>
        <begin position="23"/>
        <end position="42"/>
    </location>
</feature>
<gene>
    <name evidence="2" type="ORF">ALFOR1_10350</name>
</gene>